<dbReference type="InterPro" id="IPR052203">
    <property type="entry name" value="GHMP_Kinase-Related"/>
</dbReference>
<keyword evidence="3 8" id="KW-0418">Kinase</keyword>
<feature type="domain" description="GHMP kinase C-terminal" evidence="7">
    <location>
        <begin position="269"/>
        <end position="347"/>
    </location>
</feature>
<dbReference type="GO" id="GO:0050201">
    <property type="term" value="F:fucokinase activity"/>
    <property type="evidence" value="ECO:0007669"/>
    <property type="project" value="TreeGrafter"/>
</dbReference>
<dbReference type="GO" id="GO:0042352">
    <property type="term" value="P:GDP-L-fucose salvage"/>
    <property type="evidence" value="ECO:0007669"/>
    <property type="project" value="TreeGrafter"/>
</dbReference>
<dbReference type="SUPFAM" id="SSF54211">
    <property type="entry name" value="Ribosomal protein S5 domain 2-like"/>
    <property type="match status" value="1"/>
</dbReference>
<proteinExistence type="inferred from homology"/>
<gene>
    <name evidence="8" type="ORF">AVDCRST_MAG77-2394</name>
</gene>
<dbReference type="InterPro" id="IPR036554">
    <property type="entry name" value="GHMP_kinase_C_sf"/>
</dbReference>
<evidence type="ECO:0000256" key="1">
    <source>
        <dbReference type="ARBA" id="ARBA00022679"/>
    </source>
</evidence>
<dbReference type="PRINTS" id="PR00960">
    <property type="entry name" value="LMBPPROTEIN"/>
</dbReference>
<dbReference type="PIRSF" id="PIRSF036406">
    <property type="entry name" value="Hept_kin"/>
    <property type="match status" value="1"/>
</dbReference>
<evidence type="ECO:0000313" key="8">
    <source>
        <dbReference type="EMBL" id="CAA9255034.1"/>
    </source>
</evidence>
<dbReference type="InterPro" id="IPR020568">
    <property type="entry name" value="Ribosomal_Su5_D2-typ_SF"/>
</dbReference>
<protein>
    <submittedName>
        <fullName evidence="8">D,D-heptose 7-phosphate kinase</fullName>
    </submittedName>
</protein>
<keyword evidence="4" id="KW-0067">ATP-binding</keyword>
<dbReference type="SUPFAM" id="SSF55060">
    <property type="entry name" value="GHMP Kinase, C-terminal domain"/>
    <property type="match status" value="1"/>
</dbReference>
<dbReference type="Gene3D" id="3.30.230.120">
    <property type="match status" value="1"/>
</dbReference>
<dbReference type="InterPro" id="IPR014606">
    <property type="entry name" value="Heptose_7-P_kinase"/>
</dbReference>
<dbReference type="GO" id="GO:0005524">
    <property type="term" value="F:ATP binding"/>
    <property type="evidence" value="ECO:0007669"/>
    <property type="project" value="UniProtKB-KW"/>
</dbReference>
<dbReference type="InterPro" id="IPR001174">
    <property type="entry name" value="HddA/FKP"/>
</dbReference>
<reference evidence="8" key="1">
    <citation type="submission" date="2020-02" db="EMBL/GenBank/DDBJ databases">
        <authorList>
            <person name="Meier V. D."/>
        </authorList>
    </citation>
    <scope>NUCLEOTIDE SEQUENCE</scope>
    <source>
        <strain evidence="8">AVDCRST_MAG77</strain>
    </source>
</reference>
<dbReference type="Pfam" id="PF00288">
    <property type="entry name" value="GHMP_kinases_N"/>
    <property type="match status" value="1"/>
</dbReference>
<evidence type="ECO:0000256" key="2">
    <source>
        <dbReference type="ARBA" id="ARBA00022741"/>
    </source>
</evidence>
<keyword evidence="1" id="KW-0808">Transferase</keyword>
<dbReference type="PANTHER" id="PTHR32463">
    <property type="entry name" value="L-FUCOSE KINASE"/>
    <property type="match status" value="1"/>
</dbReference>
<organism evidence="8">
    <name type="scientific">uncultured Chloroflexota bacterium</name>
    <dbReference type="NCBI Taxonomy" id="166587"/>
    <lineage>
        <taxon>Bacteria</taxon>
        <taxon>Bacillati</taxon>
        <taxon>Chloroflexota</taxon>
        <taxon>environmental samples</taxon>
    </lineage>
</organism>
<dbReference type="EMBL" id="CADCTC010000137">
    <property type="protein sequence ID" value="CAA9255034.1"/>
    <property type="molecule type" value="Genomic_DNA"/>
</dbReference>
<dbReference type="InterPro" id="IPR013750">
    <property type="entry name" value="GHMP_kinase_C_dom"/>
</dbReference>
<accession>A0A6J4IMT6</accession>
<name>A0A6J4IMT6_9CHLR</name>
<feature type="domain" description="GHMP kinase N-terminal" evidence="6">
    <location>
        <begin position="118"/>
        <end position="194"/>
    </location>
</feature>
<dbReference type="Pfam" id="PF08544">
    <property type="entry name" value="GHMP_kinases_C"/>
    <property type="match status" value="1"/>
</dbReference>
<comment type="similarity">
    <text evidence="5">Belongs to the GHMP kinase family.</text>
</comment>
<sequence length="370" mass="37921">MAASVGSAGSEGAIGFVESAEVRARAPIRLDLAGGWTDVPPFSVREGGAVVNVAINRYCYVTARRRERGVVVYSADFDERAEAATPDLLPAAGGLALLRASLLVAQDEAGARIGLDSGDGGGSGLELFVRCDAPPGSGTGSSASVGVAVAGAVAACLGRPLAPHEAALRAIRAEREHLRVAGGTQDQYAAAHGGASYMAFNDPVAHISSLRLAPGTVAELEKRLVLVYTGVSRVSGGIVSNVMGAYDAHEPKTVAALRTLRRLADDLKGALLHGDVDALGNMMAENWRCQKDLHASVTSAAIDQLYDRALAAGALGGKALGAGGGGCLLFLAAADREHELRAALAAQGTQPLDFSLEWGGLQVWRAPVPS</sequence>
<dbReference type="AlphaFoldDB" id="A0A6J4IMT6"/>
<dbReference type="PANTHER" id="PTHR32463:SF0">
    <property type="entry name" value="L-FUCOSE KINASE"/>
    <property type="match status" value="1"/>
</dbReference>
<evidence type="ECO:0000256" key="3">
    <source>
        <dbReference type="ARBA" id="ARBA00022777"/>
    </source>
</evidence>
<evidence type="ECO:0000259" key="7">
    <source>
        <dbReference type="Pfam" id="PF08544"/>
    </source>
</evidence>
<evidence type="ECO:0000256" key="4">
    <source>
        <dbReference type="ARBA" id="ARBA00022840"/>
    </source>
</evidence>
<evidence type="ECO:0000256" key="5">
    <source>
        <dbReference type="ARBA" id="ARBA00038121"/>
    </source>
</evidence>
<keyword evidence="2" id="KW-0547">Nucleotide-binding</keyword>
<evidence type="ECO:0000259" key="6">
    <source>
        <dbReference type="Pfam" id="PF00288"/>
    </source>
</evidence>
<dbReference type="InterPro" id="IPR006204">
    <property type="entry name" value="GHMP_kinase_N_dom"/>
</dbReference>